<dbReference type="Proteomes" id="UP000278807">
    <property type="component" value="Unassembled WGS sequence"/>
</dbReference>
<evidence type="ECO:0000313" key="3">
    <source>
        <dbReference type="EMBL" id="VDN98089.1"/>
    </source>
</evidence>
<feature type="compositionally biased region" description="Low complexity" evidence="1">
    <location>
        <begin position="305"/>
        <end position="321"/>
    </location>
</feature>
<dbReference type="AlphaFoldDB" id="A0A0R3T593"/>
<dbReference type="WBParaSite" id="HNAJ_0000223101-mRNA-1">
    <property type="protein sequence ID" value="HNAJ_0000223101-mRNA-1"/>
    <property type="gene ID" value="HNAJ_0000223101"/>
</dbReference>
<dbReference type="EMBL" id="UZAE01001046">
    <property type="protein sequence ID" value="VDN98089.1"/>
    <property type="molecule type" value="Genomic_DNA"/>
</dbReference>
<evidence type="ECO:0000313" key="4">
    <source>
        <dbReference type="Proteomes" id="UP000278807"/>
    </source>
</evidence>
<gene>
    <name evidence="3" type="ORF">HNAJ_LOCUS2230</name>
</gene>
<feature type="region of interest" description="Disordered" evidence="1">
    <location>
        <begin position="224"/>
        <end position="469"/>
    </location>
</feature>
<accession>A0A0R3T593</accession>
<keyword evidence="4" id="KW-1185">Reference proteome</keyword>
<organism evidence="5">
    <name type="scientific">Rodentolepis nana</name>
    <name type="common">Dwarf tapeworm</name>
    <name type="synonym">Hymenolepis nana</name>
    <dbReference type="NCBI Taxonomy" id="102285"/>
    <lineage>
        <taxon>Eukaryota</taxon>
        <taxon>Metazoa</taxon>
        <taxon>Spiralia</taxon>
        <taxon>Lophotrochozoa</taxon>
        <taxon>Platyhelminthes</taxon>
        <taxon>Cestoda</taxon>
        <taxon>Eucestoda</taxon>
        <taxon>Cyclophyllidea</taxon>
        <taxon>Hymenolepididae</taxon>
        <taxon>Rodentolepis</taxon>
    </lineage>
</organism>
<feature type="compositionally biased region" description="Low complexity" evidence="1">
    <location>
        <begin position="333"/>
        <end position="355"/>
    </location>
</feature>
<name>A0A0R3T593_RODNA</name>
<evidence type="ECO:0000313" key="5">
    <source>
        <dbReference type="WBParaSite" id="HNAJ_0000223101-mRNA-1"/>
    </source>
</evidence>
<protein>
    <submittedName>
        <fullName evidence="5">Drf_FH3 domain-containing protein</fullName>
    </submittedName>
</protein>
<feature type="domain" description="Ints3-like C-terminal" evidence="2">
    <location>
        <begin position="7"/>
        <end position="216"/>
    </location>
</feature>
<proteinExistence type="predicted"/>
<feature type="compositionally biased region" description="Acidic residues" evidence="1">
    <location>
        <begin position="294"/>
        <end position="304"/>
    </location>
</feature>
<feature type="region of interest" description="Disordered" evidence="1">
    <location>
        <begin position="136"/>
        <end position="157"/>
    </location>
</feature>
<feature type="compositionally biased region" description="Basic and acidic residues" evidence="1">
    <location>
        <begin position="255"/>
        <end position="269"/>
    </location>
</feature>
<reference evidence="3 4" key="2">
    <citation type="submission" date="2018-11" db="EMBL/GenBank/DDBJ databases">
        <authorList>
            <consortium name="Pathogen Informatics"/>
        </authorList>
    </citation>
    <scope>NUCLEOTIDE SEQUENCE [LARGE SCALE GENOMIC DNA]</scope>
</reference>
<reference evidence="5" key="1">
    <citation type="submission" date="2017-02" db="UniProtKB">
        <authorList>
            <consortium name="WormBaseParasite"/>
        </authorList>
    </citation>
    <scope>IDENTIFICATION</scope>
</reference>
<feature type="compositionally biased region" description="Low complexity" evidence="1">
    <location>
        <begin position="398"/>
        <end position="410"/>
    </location>
</feature>
<evidence type="ECO:0000259" key="2">
    <source>
        <dbReference type="Pfam" id="PF24566"/>
    </source>
</evidence>
<dbReference type="InterPro" id="IPR056518">
    <property type="entry name" value="HEAT_Ints3_C"/>
</dbReference>
<feature type="compositionally biased region" description="Basic residues" evidence="1">
    <location>
        <begin position="388"/>
        <end position="397"/>
    </location>
</feature>
<feature type="compositionally biased region" description="Low complexity" evidence="1">
    <location>
        <begin position="225"/>
        <end position="243"/>
    </location>
</feature>
<dbReference type="STRING" id="102285.A0A0R3T593"/>
<sequence>MLMFILACTEASLDWSTTEQSFFWQLVGAHELPTKHFLPLISHVDGVKHAEACSQLLLILQLEKPTAEIMRLLLTRAASSLNSESVDDANSDDLLSVTSLHYWGRPGGVYAQRFAEILGSMITSAVSGLRPCGDAEDGIGSTNSGRKRTSTKSSGNSTDRLSLLISILTHLECMRRNCKNIAMLQSAELQSSLQQVISSSNVPSNLKDRFAELLSLVEREDITLASSRSSASGRGSRQEASGEPTGSSKGGHSLRNLDSRRAAEAERKRQNTTANIGVASTSSKKKQSRKKADEDGDAEGEDSSDNANSKAATNSTNNANSDSDDDESEGPLAIDDSLDAASASSAASESQAPASTGRTADSSVLEITISSSDSDDEDEDKPVESRPKKTTTGKRRAPPASKKQQPPAKKVTPKQGGRKVVNLDDDEDSENSDNNYNNNDKDGSDSGDDTPRGPTSKRRKMVSRRLLDD</sequence>
<dbReference type="Pfam" id="PF24566">
    <property type="entry name" value="HEAT_Ints3_C"/>
    <property type="match status" value="1"/>
</dbReference>
<dbReference type="OrthoDB" id="2021145at2759"/>
<evidence type="ECO:0000256" key="1">
    <source>
        <dbReference type="SAM" id="MobiDB-lite"/>
    </source>
</evidence>